<feature type="non-terminal residue" evidence="2">
    <location>
        <position position="1"/>
    </location>
</feature>
<dbReference type="EMBL" id="QJTF01000026">
    <property type="protein sequence ID" value="PYE86407.1"/>
    <property type="molecule type" value="Genomic_DNA"/>
</dbReference>
<name>A0A318T4A4_9HYPH</name>
<dbReference type="AlphaFoldDB" id="A0A318T4A4"/>
<dbReference type="EMBL" id="QJTF01000045">
    <property type="protein sequence ID" value="PYE85114.1"/>
    <property type="molecule type" value="Genomic_DNA"/>
</dbReference>
<reference evidence="2 4" key="1">
    <citation type="submission" date="2018-06" db="EMBL/GenBank/DDBJ databases">
        <title>Genomic Encyclopedia of Type Strains, Phase III (KMG-III): the genomes of soil and plant-associated and newly described type strains.</title>
        <authorList>
            <person name="Whitman W."/>
        </authorList>
    </citation>
    <scope>NUCLEOTIDE SEQUENCE [LARGE SCALE GENOMIC DNA]</scope>
    <source>
        <strain evidence="2 4">ORS 1419</strain>
    </source>
</reference>
<gene>
    <name evidence="3" type="ORF">C7477_12633</name>
    <name evidence="2" type="ORF">C7477_1451</name>
</gene>
<dbReference type="Proteomes" id="UP000247454">
    <property type="component" value="Unassembled WGS sequence"/>
</dbReference>
<keyword evidence="4" id="KW-1185">Reference proteome</keyword>
<evidence type="ECO:0000313" key="3">
    <source>
        <dbReference type="EMBL" id="PYE86407.1"/>
    </source>
</evidence>
<feature type="region of interest" description="Disordered" evidence="1">
    <location>
        <begin position="1"/>
        <end position="26"/>
    </location>
</feature>
<proteinExistence type="predicted"/>
<evidence type="ECO:0000313" key="2">
    <source>
        <dbReference type="EMBL" id="PYE85114.1"/>
    </source>
</evidence>
<protein>
    <submittedName>
        <fullName evidence="2">Uncharacterized protein</fullName>
    </submittedName>
</protein>
<evidence type="ECO:0000256" key="1">
    <source>
        <dbReference type="SAM" id="MobiDB-lite"/>
    </source>
</evidence>
<accession>A0A318T4A4</accession>
<evidence type="ECO:0000313" key="4">
    <source>
        <dbReference type="Proteomes" id="UP000247454"/>
    </source>
</evidence>
<comment type="caution">
    <text evidence="2">The sequence shown here is derived from an EMBL/GenBank/DDBJ whole genome shotgun (WGS) entry which is preliminary data.</text>
</comment>
<sequence>PVPGTTTVTILPGAVETQPTPPAKPR</sequence>
<organism evidence="2 4">
    <name type="scientific">Phyllobacterium leguminum</name>
    <dbReference type="NCBI Taxonomy" id="314237"/>
    <lineage>
        <taxon>Bacteria</taxon>
        <taxon>Pseudomonadati</taxon>
        <taxon>Pseudomonadota</taxon>
        <taxon>Alphaproteobacteria</taxon>
        <taxon>Hyphomicrobiales</taxon>
        <taxon>Phyllobacteriaceae</taxon>
        <taxon>Phyllobacterium</taxon>
    </lineage>
</organism>